<protein>
    <submittedName>
        <fullName evidence="1">Uncharacterized protein</fullName>
    </submittedName>
</protein>
<dbReference type="AlphaFoldDB" id="A6DT32"/>
<sequence>MQRIIQVNSVCEQDAIRRASTKLMTREERVLALLEMQNRFLRWDTHPSMERVAKIKRLDFKDV</sequence>
<dbReference type="Proteomes" id="UP000004947">
    <property type="component" value="Unassembled WGS sequence"/>
</dbReference>
<dbReference type="STRING" id="313628.LNTAR_03224"/>
<evidence type="ECO:0000313" key="1">
    <source>
        <dbReference type="EMBL" id="EDM25207.1"/>
    </source>
</evidence>
<organism evidence="1 2">
    <name type="scientific">Lentisphaera araneosa HTCC2155</name>
    <dbReference type="NCBI Taxonomy" id="313628"/>
    <lineage>
        <taxon>Bacteria</taxon>
        <taxon>Pseudomonadati</taxon>
        <taxon>Lentisphaerota</taxon>
        <taxon>Lentisphaeria</taxon>
        <taxon>Lentisphaerales</taxon>
        <taxon>Lentisphaeraceae</taxon>
        <taxon>Lentisphaera</taxon>
    </lineage>
</organism>
<dbReference type="RefSeq" id="WP_007280982.1">
    <property type="nucleotide sequence ID" value="NZ_ABCK01000034.1"/>
</dbReference>
<evidence type="ECO:0000313" key="2">
    <source>
        <dbReference type="Proteomes" id="UP000004947"/>
    </source>
</evidence>
<keyword evidence="2" id="KW-1185">Reference proteome</keyword>
<name>A6DT32_9BACT</name>
<dbReference type="EMBL" id="ABCK01000034">
    <property type="protein sequence ID" value="EDM25207.1"/>
    <property type="molecule type" value="Genomic_DNA"/>
</dbReference>
<gene>
    <name evidence="1" type="ORF">LNTAR_03224</name>
</gene>
<proteinExistence type="predicted"/>
<comment type="caution">
    <text evidence="1">The sequence shown here is derived from an EMBL/GenBank/DDBJ whole genome shotgun (WGS) entry which is preliminary data.</text>
</comment>
<accession>A6DT32</accession>
<reference evidence="1 2" key="1">
    <citation type="journal article" date="2010" name="J. Bacteriol.">
        <title>Genome sequence of Lentisphaera araneosa HTCC2155T, the type species of the order Lentisphaerales in the phylum Lentisphaerae.</title>
        <authorList>
            <person name="Thrash J.C."/>
            <person name="Cho J.C."/>
            <person name="Vergin K.L."/>
            <person name="Morris R.M."/>
            <person name="Giovannoni S.J."/>
        </authorList>
    </citation>
    <scope>NUCLEOTIDE SEQUENCE [LARGE SCALE GENOMIC DNA]</scope>
    <source>
        <strain evidence="1 2">HTCC2155</strain>
    </source>
</reference>